<dbReference type="AlphaFoldDB" id="A0A2Z3S081"/>
<dbReference type="EMBL" id="CP023994">
    <property type="protein sequence ID" value="AWR22335.1"/>
    <property type="molecule type" value="Genomic_DNA"/>
</dbReference>
<dbReference type="OrthoDB" id="3194844at2"/>
<accession>A0A2Z3S081</accession>
<evidence type="ECO:0000313" key="2">
    <source>
        <dbReference type="Proteomes" id="UP000246894"/>
    </source>
</evidence>
<name>A0A2Z3S081_9MICO</name>
<evidence type="ECO:0000313" key="1">
    <source>
        <dbReference type="EMBL" id="AWR22335.1"/>
    </source>
</evidence>
<sequence>MRPKPQYPSAETWLHILFGDDNGGGHLAGQGIEGKTEFPEYWTLSRIECAVLDIQKQALSIEIEKQAVFFDGIVDGVLLRVVFALDRDGGRAVKTAYPLRGNGVFKNINGVRVSLPLLRQDRRK</sequence>
<dbReference type="Proteomes" id="UP000246894">
    <property type="component" value="Chromosome"/>
</dbReference>
<dbReference type="KEGG" id="aum:AURMO_01753"/>
<keyword evidence="2" id="KW-1185">Reference proteome</keyword>
<reference evidence="1 2" key="1">
    <citation type="submission" date="2017-10" db="EMBL/GenBank/DDBJ databases">
        <title>Genome of an Actinobacterium that displays light-enhanced growth.</title>
        <authorList>
            <person name="Maresca J.A."/>
            <person name="Hempel P."/>
            <person name="Shevchenko O."/>
            <person name="Miller K.J."/>
            <person name="Hahn M.W."/>
        </authorList>
    </citation>
    <scope>NUCLEOTIDE SEQUENCE [LARGE SCALE GENOMIC DNA]</scope>
    <source>
        <strain evidence="1 2">MWH-Mo1</strain>
    </source>
</reference>
<gene>
    <name evidence="1" type="ORF">AURMO_01753</name>
</gene>
<dbReference type="RefSeq" id="WP_110234776.1">
    <property type="nucleotide sequence ID" value="NZ_CP023994.1"/>
</dbReference>
<organism evidence="1 2">
    <name type="scientific">Aurantimicrobium photophilum</name>
    <dbReference type="NCBI Taxonomy" id="1987356"/>
    <lineage>
        <taxon>Bacteria</taxon>
        <taxon>Bacillati</taxon>
        <taxon>Actinomycetota</taxon>
        <taxon>Actinomycetes</taxon>
        <taxon>Micrococcales</taxon>
        <taxon>Microbacteriaceae</taxon>
        <taxon>Aurantimicrobium</taxon>
    </lineage>
</organism>
<protein>
    <submittedName>
        <fullName evidence="1">Uncharacterized protein</fullName>
    </submittedName>
</protein>
<proteinExistence type="predicted"/>